<dbReference type="EMBL" id="DWWU01000036">
    <property type="protein sequence ID" value="HJC15811.1"/>
    <property type="molecule type" value="Genomic_DNA"/>
</dbReference>
<evidence type="ECO:0000256" key="7">
    <source>
        <dbReference type="SAM" id="MobiDB-lite"/>
    </source>
</evidence>
<dbReference type="GO" id="GO:0016780">
    <property type="term" value="F:phosphotransferase activity, for other substituted phosphate groups"/>
    <property type="evidence" value="ECO:0007669"/>
    <property type="project" value="TreeGrafter"/>
</dbReference>
<dbReference type="Proteomes" id="UP000823849">
    <property type="component" value="Unassembled WGS sequence"/>
</dbReference>
<evidence type="ECO:0000256" key="1">
    <source>
        <dbReference type="ARBA" id="ARBA00004141"/>
    </source>
</evidence>
<dbReference type="PANTHER" id="PTHR30576:SF0">
    <property type="entry name" value="UNDECAPRENYL-PHOSPHATE N-ACETYLGALACTOSAMINYL 1-PHOSPHATE TRANSFERASE-RELATED"/>
    <property type="match status" value="1"/>
</dbReference>
<dbReference type="AlphaFoldDB" id="A0A9D2ND27"/>
<feature type="transmembrane region" description="Helical" evidence="8">
    <location>
        <begin position="12"/>
        <end position="33"/>
    </location>
</feature>
<feature type="transmembrane region" description="Helical" evidence="8">
    <location>
        <begin position="121"/>
        <end position="138"/>
    </location>
</feature>
<accession>A0A9D2ND27</accession>
<feature type="region of interest" description="Disordered" evidence="7">
    <location>
        <begin position="447"/>
        <end position="476"/>
    </location>
</feature>
<comment type="subcellular location">
    <subcellularLocation>
        <location evidence="1">Membrane</location>
        <topology evidence="1">Multi-pass membrane protein</topology>
    </subcellularLocation>
</comment>
<name>A0A9D2ND27_9FIRM</name>
<sequence>MELRYEKFKKMFKFLAAFFLQCVYSLSFAFVWYNDLNRLMDRAFENKGNWLVIASYFLVVLIFMQIYGGFKIGYLSKWNVVFSQWLALFIANLVICMQCILMIGRLAHIPRIIGHIAEMTVVQWMLSVVLTLLITLLFERIYPPKRLLLIYETYSPEDFISKISERKDKYYIEKCVNISDGWENVREEILNYQSVLLYDISAQNRNLILKYCYQKDKEIYMTSKISDVILRSSKDILLFDTPLLLAQNSGLSWFQKAVKRLVDLVIAVLGLVITSPILLIVAVCIKVCDGGPVFFFQERCTLGGKVFRICKFRSMIVDAEKDGKSRPATDDDDRITPVGKVIRKTRIDELPQLFNVLKGDMSIVGPRPERVEHVEIYTKEIPEFVYRMKVKGGLTGYAQVYGKYNTTAYDKLKMDLMYIENYSFLLDVKLILMTIKVMFMKASTEGFSEKQQKDISDGGDRPWTEKTNDGAGNERS</sequence>
<keyword evidence="3 10" id="KW-0808">Transferase</keyword>
<dbReference type="PANTHER" id="PTHR30576">
    <property type="entry name" value="COLANIC BIOSYNTHESIS UDP-GLUCOSE LIPID CARRIER TRANSFERASE"/>
    <property type="match status" value="1"/>
</dbReference>
<keyword evidence="4 8" id="KW-0812">Transmembrane</keyword>
<evidence type="ECO:0000256" key="6">
    <source>
        <dbReference type="ARBA" id="ARBA00023136"/>
    </source>
</evidence>
<protein>
    <submittedName>
        <fullName evidence="10">Sugar transferase</fullName>
    </submittedName>
</protein>
<comment type="similarity">
    <text evidence="2">Belongs to the bacterial sugar transferase family.</text>
</comment>
<dbReference type="Pfam" id="PF02397">
    <property type="entry name" value="Bac_transf"/>
    <property type="match status" value="1"/>
</dbReference>
<dbReference type="InterPro" id="IPR003362">
    <property type="entry name" value="Bact_transf"/>
</dbReference>
<comment type="caution">
    <text evidence="10">The sequence shown here is derived from an EMBL/GenBank/DDBJ whole genome shotgun (WGS) entry which is preliminary data.</text>
</comment>
<evidence type="ECO:0000259" key="9">
    <source>
        <dbReference type="Pfam" id="PF02397"/>
    </source>
</evidence>
<evidence type="ECO:0000256" key="5">
    <source>
        <dbReference type="ARBA" id="ARBA00022989"/>
    </source>
</evidence>
<evidence type="ECO:0000256" key="2">
    <source>
        <dbReference type="ARBA" id="ARBA00006464"/>
    </source>
</evidence>
<proteinExistence type="inferred from homology"/>
<feature type="domain" description="Bacterial sugar transferase" evidence="9">
    <location>
        <begin position="259"/>
        <end position="439"/>
    </location>
</feature>
<feature type="transmembrane region" description="Helical" evidence="8">
    <location>
        <begin position="53"/>
        <end position="74"/>
    </location>
</feature>
<feature type="transmembrane region" description="Helical" evidence="8">
    <location>
        <begin position="261"/>
        <end position="283"/>
    </location>
</feature>
<gene>
    <name evidence="10" type="ORF">H9705_08305</name>
</gene>
<evidence type="ECO:0000256" key="3">
    <source>
        <dbReference type="ARBA" id="ARBA00022679"/>
    </source>
</evidence>
<evidence type="ECO:0000313" key="10">
    <source>
        <dbReference type="EMBL" id="HJC15811.1"/>
    </source>
</evidence>
<evidence type="ECO:0000256" key="8">
    <source>
        <dbReference type="SAM" id="Phobius"/>
    </source>
</evidence>
<organism evidence="10 11">
    <name type="scientific">Candidatus Fusicatenibacter intestinigallinarum</name>
    <dbReference type="NCBI Taxonomy" id="2838598"/>
    <lineage>
        <taxon>Bacteria</taxon>
        <taxon>Bacillati</taxon>
        <taxon>Bacillota</taxon>
        <taxon>Clostridia</taxon>
        <taxon>Lachnospirales</taxon>
        <taxon>Lachnospiraceae</taxon>
        <taxon>Fusicatenibacter</taxon>
    </lineage>
</organism>
<dbReference type="NCBIfam" id="TIGR03025">
    <property type="entry name" value="EPS_sugtrans"/>
    <property type="match status" value="1"/>
</dbReference>
<dbReference type="GO" id="GO:0016020">
    <property type="term" value="C:membrane"/>
    <property type="evidence" value="ECO:0007669"/>
    <property type="project" value="UniProtKB-SubCell"/>
</dbReference>
<feature type="transmembrane region" description="Helical" evidence="8">
    <location>
        <begin position="86"/>
        <end position="109"/>
    </location>
</feature>
<keyword evidence="6 8" id="KW-0472">Membrane</keyword>
<dbReference type="InterPro" id="IPR017475">
    <property type="entry name" value="EPS_sugar_tfrase"/>
</dbReference>
<evidence type="ECO:0000256" key="4">
    <source>
        <dbReference type="ARBA" id="ARBA00022692"/>
    </source>
</evidence>
<evidence type="ECO:0000313" key="11">
    <source>
        <dbReference type="Proteomes" id="UP000823849"/>
    </source>
</evidence>
<reference evidence="10" key="1">
    <citation type="journal article" date="2021" name="PeerJ">
        <title>Extensive microbial diversity within the chicken gut microbiome revealed by metagenomics and culture.</title>
        <authorList>
            <person name="Gilroy R."/>
            <person name="Ravi A."/>
            <person name="Getino M."/>
            <person name="Pursley I."/>
            <person name="Horton D.L."/>
            <person name="Alikhan N.F."/>
            <person name="Baker D."/>
            <person name="Gharbi K."/>
            <person name="Hall N."/>
            <person name="Watson M."/>
            <person name="Adriaenssens E.M."/>
            <person name="Foster-Nyarko E."/>
            <person name="Jarju S."/>
            <person name="Secka A."/>
            <person name="Antonio M."/>
            <person name="Oren A."/>
            <person name="Chaudhuri R.R."/>
            <person name="La Ragione R."/>
            <person name="Hildebrand F."/>
            <person name="Pallen M.J."/>
        </authorList>
    </citation>
    <scope>NUCLEOTIDE SEQUENCE</scope>
    <source>
        <strain evidence="10">CHK185-5351</strain>
    </source>
</reference>
<keyword evidence="5 8" id="KW-1133">Transmembrane helix</keyword>
<reference evidence="10" key="2">
    <citation type="submission" date="2021-04" db="EMBL/GenBank/DDBJ databases">
        <authorList>
            <person name="Gilroy R."/>
        </authorList>
    </citation>
    <scope>NUCLEOTIDE SEQUENCE</scope>
    <source>
        <strain evidence="10">CHK185-5351</strain>
    </source>
</reference>